<dbReference type="OrthoDB" id="5984158at2759"/>
<dbReference type="PROSITE" id="PS50189">
    <property type="entry name" value="NTR"/>
    <property type="match status" value="1"/>
</dbReference>
<evidence type="ECO:0000256" key="2">
    <source>
        <dbReference type="ARBA" id="ARBA00022525"/>
    </source>
</evidence>
<feature type="domain" description="NTR" evidence="4">
    <location>
        <begin position="1"/>
        <end position="116"/>
    </location>
</feature>
<keyword evidence="2" id="KW-0964">Secreted</keyword>
<dbReference type="AlphaFoldDB" id="A0A9J6CPJ1"/>
<name>A0A9J6CPJ1_POLVA</name>
<dbReference type="InterPro" id="IPR001134">
    <property type="entry name" value="Netrin_domain"/>
</dbReference>
<dbReference type="Proteomes" id="UP001107558">
    <property type="component" value="Chromosome 1"/>
</dbReference>
<dbReference type="GO" id="GO:0005576">
    <property type="term" value="C:extracellular region"/>
    <property type="evidence" value="ECO:0007669"/>
    <property type="project" value="UniProtKB-SubCell"/>
</dbReference>
<comment type="caution">
    <text evidence="5">The sequence shown here is derived from an EMBL/GenBank/DDBJ whole genome shotgun (WGS) entry which is preliminary data.</text>
</comment>
<dbReference type="Gene3D" id="2.40.50.120">
    <property type="match status" value="1"/>
</dbReference>
<proteinExistence type="predicted"/>
<protein>
    <recommendedName>
        <fullName evidence="4">NTR domain-containing protein</fullName>
    </recommendedName>
</protein>
<evidence type="ECO:0000256" key="1">
    <source>
        <dbReference type="ARBA" id="ARBA00004613"/>
    </source>
</evidence>
<dbReference type="SMART" id="SM00643">
    <property type="entry name" value="C345C"/>
    <property type="match status" value="1"/>
</dbReference>
<evidence type="ECO:0000256" key="3">
    <source>
        <dbReference type="ARBA" id="ARBA00023157"/>
    </source>
</evidence>
<reference evidence="5" key="1">
    <citation type="submission" date="2021-03" db="EMBL/GenBank/DDBJ databases">
        <title>Chromosome level genome of the anhydrobiotic midge Polypedilum vanderplanki.</title>
        <authorList>
            <person name="Yoshida Y."/>
            <person name="Kikawada T."/>
            <person name="Gusev O."/>
        </authorList>
    </citation>
    <scope>NUCLEOTIDE SEQUENCE</scope>
    <source>
        <strain evidence="5">NIAS01</strain>
        <tissue evidence="5">Whole body or cell culture</tissue>
    </source>
</reference>
<sequence length="117" mass="13436">MAKVIAREAVATTTKSNEDQSKSESVKFTLQVKAIFRKTDDSVVSNLPKKQNISMYVFTRDLDCKCPKIKVKKSYLILGSDDEGPANALGIGENSIVIEWRDEWYRRLRKYQRQTCD</sequence>
<evidence type="ECO:0000313" key="6">
    <source>
        <dbReference type="Proteomes" id="UP001107558"/>
    </source>
</evidence>
<evidence type="ECO:0000313" key="5">
    <source>
        <dbReference type="EMBL" id="KAG5683539.1"/>
    </source>
</evidence>
<dbReference type="Pfam" id="PF01759">
    <property type="entry name" value="NTR"/>
    <property type="match status" value="1"/>
</dbReference>
<accession>A0A9J6CPJ1</accession>
<keyword evidence="6" id="KW-1185">Reference proteome</keyword>
<dbReference type="SUPFAM" id="SSF50242">
    <property type="entry name" value="TIMP-like"/>
    <property type="match status" value="1"/>
</dbReference>
<dbReference type="EMBL" id="JADBJN010000001">
    <property type="protein sequence ID" value="KAG5683539.1"/>
    <property type="molecule type" value="Genomic_DNA"/>
</dbReference>
<organism evidence="5 6">
    <name type="scientific">Polypedilum vanderplanki</name>
    <name type="common">Sleeping chironomid midge</name>
    <dbReference type="NCBI Taxonomy" id="319348"/>
    <lineage>
        <taxon>Eukaryota</taxon>
        <taxon>Metazoa</taxon>
        <taxon>Ecdysozoa</taxon>
        <taxon>Arthropoda</taxon>
        <taxon>Hexapoda</taxon>
        <taxon>Insecta</taxon>
        <taxon>Pterygota</taxon>
        <taxon>Neoptera</taxon>
        <taxon>Endopterygota</taxon>
        <taxon>Diptera</taxon>
        <taxon>Nematocera</taxon>
        <taxon>Chironomoidea</taxon>
        <taxon>Chironomidae</taxon>
        <taxon>Chironominae</taxon>
        <taxon>Polypedilum</taxon>
        <taxon>Polypedilum</taxon>
    </lineage>
</organism>
<dbReference type="InterPro" id="IPR018933">
    <property type="entry name" value="Netrin_module_non-TIMP"/>
</dbReference>
<comment type="subcellular location">
    <subcellularLocation>
        <location evidence="1">Secreted</location>
    </subcellularLocation>
</comment>
<evidence type="ECO:0000259" key="4">
    <source>
        <dbReference type="PROSITE" id="PS50189"/>
    </source>
</evidence>
<gene>
    <name evidence="5" type="ORF">PVAND_012813</name>
</gene>
<dbReference type="InterPro" id="IPR008993">
    <property type="entry name" value="TIMP-like_OB-fold"/>
</dbReference>
<keyword evidence="3" id="KW-1015">Disulfide bond</keyword>